<keyword evidence="2" id="KW-1185">Reference proteome</keyword>
<reference evidence="2" key="1">
    <citation type="journal article" date="2008" name="Nat. Genet.">
        <title>The Pristionchus pacificus genome provides a unique perspective on nematode lifestyle and parasitism.</title>
        <authorList>
            <person name="Dieterich C."/>
            <person name="Clifton S.W."/>
            <person name="Schuster L.N."/>
            <person name="Chinwalla A."/>
            <person name="Delehaunty K."/>
            <person name="Dinkelacker I."/>
            <person name="Fulton L."/>
            <person name="Fulton R."/>
            <person name="Godfrey J."/>
            <person name="Minx P."/>
            <person name="Mitreva M."/>
            <person name="Roeseler W."/>
            <person name="Tian H."/>
            <person name="Witte H."/>
            <person name="Yang S.P."/>
            <person name="Wilson R.K."/>
            <person name="Sommer R.J."/>
        </authorList>
    </citation>
    <scope>NUCLEOTIDE SEQUENCE [LARGE SCALE GENOMIC DNA]</scope>
    <source>
        <strain evidence="2">PS312</strain>
    </source>
</reference>
<reference evidence="1" key="2">
    <citation type="submission" date="2022-06" db="UniProtKB">
        <authorList>
            <consortium name="EnsemblMetazoa"/>
        </authorList>
    </citation>
    <scope>IDENTIFICATION</scope>
    <source>
        <strain evidence="1">PS312</strain>
    </source>
</reference>
<sequence length="374" mass="43639">MFWLLLFLPLTETTGDSNNTFLLRMYGDQLRKEVEHLTEIKGDGYMDDANFRMISTLHRLEVHSVDEAKSSAFVNLTMTYEFVHYLRWHPEMAAGITSIHIDASKLRLPRIDGCYRTLRLREKKEQHRIEMFYNGTVRITAIFSTYNHCGMRLKSHHNCSVCLCIRTNRGFYLLDNDDHEFTMPSEYDIAGRIDWNSTTTADYEYSYPTYVGYARIAPMDLSFLQISFTFSRSLPFHCQLFWFLGLTVVDRLFSSIFQDGWKSNVAGLILVLILNHIKSHRWLTIAHSDELGKVVQWFIYNVNYREQIPAITVLAIIIGVIWLKLIIYDNDLRREEEQRQFTEAILPIVKSSESVTSDAEDDSSDEEENDSAED</sequence>
<dbReference type="Proteomes" id="UP000005239">
    <property type="component" value="Unassembled WGS sequence"/>
</dbReference>
<evidence type="ECO:0000313" key="1">
    <source>
        <dbReference type="EnsemblMetazoa" id="PPA43367.1"/>
    </source>
</evidence>
<dbReference type="AlphaFoldDB" id="A0A2A6BVD2"/>
<gene>
    <name evidence="1" type="primary">WBGene00281736</name>
</gene>
<accession>A0A2A6BVD2</accession>
<dbReference type="Gene3D" id="2.70.170.10">
    <property type="entry name" value="Neurotransmitter-gated ion-channel ligand-binding domain"/>
    <property type="match status" value="1"/>
</dbReference>
<dbReference type="InterPro" id="IPR036734">
    <property type="entry name" value="Neur_chan_lig-bd_sf"/>
</dbReference>
<organism evidence="1 2">
    <name type="scientific">Pristionchus pacificus</name>
    <name type="common">Parasitic nematode worm</name>
    <dbReference type="NCBI Taxonomy" id="54126"/>
    <lineage>
        <taxon>Eukaryota</taxon>
        <taxon>Metazoa</taxon>
        <taxon>Ecdysozoa</taxon>
        <taxon>Nematoda</taxon>
        <taxon>Chromadorea</taxon>
        <taxon>Rhabditida</taxon>
        <taxon>Rhabditina</taxon>
        <taxon>Diplogasteromorpha</taxon>
        <taxon>Diplogasteroidea</taxon>
        <taxon>Neodiplogasteridae</taxon>
        <taxon>Pristionchus</taxon>
    </lineage>
</organism>
<dbReference type="GO" id="GO:0005230">
    <property type="term" value="F:extracellular ligand-gated monoatomic ion channel activity"/>
    <property type="evidence" value="ECO:0007669"/>
    <property type="project" value="InterPro"/>
</dbReference>
<evidence type="ECO:0000313" key="2">
    <source>
        <dbReference type="Proteomes" id="UP000005239"/>
    </source>
</evidence>
<dbReference type="EnsemblMetazoa" id="PPA43367.1">
    <property type="protein sequence ID" value="PPA43367.1"/>
    <property type="gene ID" value="WBGene00281736"/>
</dbReference>
<name>A0A2A6BVD2_PRIPA</name>
<protein>
    <submittedName>
        <fullName evidence="1">Uncharacterized protein</fullName>
    </submittedName>
</protein>
<dbReference type="GO" id="GO:0016020">
    <property type="term" value="C:membrane"/>
    <property type="evidence" value="ECO:0007669"/>
    <property type="project" value="InterPro"/>
</dbReference>
<proteinExistence type="predicted"/>
<accession>A0A8R1V0L5</accession>